<dbReference type="PRINTS" id="PR01832">
    <property type="entry name" value="VEGFRECEPTOR"/>
</dbReference>
<evidence type="ECO:0000256" key="4">
    <source>
        <dbReference type="ARBA" id="ARBA00023136"/>
    </source>
</evidence>
<evidence type="ECO:0000256" key="2">
    <source>
        <dbReference type="ARBA" id="ARBA00022729"/>
    </source>
</evidence>
<dbReference type="FunFam" id="2.60.40.10:FF:000186">
    <property type="entry name" value="Hemicentin 1"/>
    <property type="match status" value="1"/>
</dbReference>
<feature type="non-terminal residue" evidence="9">
    <location>
        <position position="1"/>
    </location>
</feature>
<keyword evidence="3" id="KW-0677">Repeat</keyword>
<keyword evidence="5" id="KW-1015">Disulfide bond</keyword>
<dbReference type="PANTHER" id="PTHR45080">
    <property type="entry name" value="CONTACTIN 5"/>
    <property type="match status" value="1"/>
</dbReference>
<comment type="subcellular location">
    <subcellularLocation>
        <location evidence="1">Membrane</location>
    </subcellularLocation>
</comment>
<feature type="domain" description="Ig-like" evidence="8">
    <location>
        <begin position="183"/>
        <end position="268"/>
    </location>
</feature>
<dbReference type="SMART" id="SM00409">
    <property type="entry name" value="IG"/>
    <property type="match status" value="3"/>
</dbReference>
<dbReference type="GO" id="GO:0043025">
    <property type="term" value="C:neuronal cell body"/>
    <property type="evidence" value="ECO:0007669"/>
    <property type="project" value="TreeGrafter"/>
</dbReference>
<dbReference type="GO" id="GO:0007156">
    <property type="term" value="P:homophilic cell adhesion via plasma membrane adhesion molecules"/>
    <property type="evidence" value="ECO:0007669"/>
    <property type="project" value="TreeGrafter"/>
</dbReference>
<feature type="domain" description="Ig-like" evidence="8">
    <location>
        <begin position="1"/>
        <end position="88"/>
    </location>
</feature>
<dbReference type="InterPro" id="IPR036179">
    <property type="entry name" value="Ig-like_dom_sf"/>
</dbReference>
<dbReference type="InterPro" id="IPR013098">
    <property type="entry name" value="Ig_I-set"/>
</dbReference>
<keyword evidence="10" id="KW-1185">Reference proteome</keyword>
<dbReference type="InterPro" id="IPR007110">
    <property type="entry name" value="Ig-like_dom"/>
</dbReference>
<dbReference type="GO" id="GO:0008046">
    <property type="term" value="F:axon guidance receptor activity"/>
    <property type="evidence" value="ECO:0007669"/>
    <property type="project" value="TreeGrafter"/>
</dbReference>
<dbReference type="GO" id="GO:0050808">
    <property type="term" value="P:synapse organization"/>
    <property type="evidence" value="ECO:0007669"/>
    <property type="project" value="TreeGrafter"/>
</dbReference>
<evidence type="ECO:0000256" key="1">
    <source>
        <dbReference type="ARBA" id="ARBA00004370"/>
    </source>
</evidence>
<dbReference type="InterPro" id="IPR013783">
    <property type="entry name" value="Ig-like_fold"/>
</dbReference>
<dbReference type="InterPro" id="IPR003598">
    <property type="entry name" value="Ig_sub2"/>
</dbReference>
<feature type="domain" description="Ig-like" evidence="8">
    <location>
        <begin position="92"/>
        <end position="172"/>
    </location>
</feature>
<keyword evidence="7" id="KW-0393">Immunoglobulin domain</keyword>
<evidence type="ECO:0000313" key="9">
    <source>
        <dbReference type="EMBL" id="GFO01498.1"/>
    </source>
</evidence>
<dbReference type="GO" id="GO:0005886">
    <property type="term" value="C:plasma membrane"/>
    <property type="evidence" value="ECO:0007669"/>
    <property type="project" value="TreeGrafter"/>
</dbReference>
<organism evidence="9 10">
    <name type="scientific">Plakobranchus ocellatus</name>
    <dbReference type="NCBI Taxonomy" id="259542"/>
    <lineage>
        <taxon>Eukaryota</taxon>
        <taxon>Metazoa</taxon>
        <taxon>Spiralia</taxon>
        <taxon>Lophotrochozoa</taxon>
        <taxon>Mollusca</taxon>
        <taxon>Gastropoda</taxon>
        <taxon>Heterobranchia</taxon>
        <taxon>Euthyneura</taxon>
        <taxon>Panpulmonata</taxon>
        <taxon>Sacoglossa</taxon>
        <taxon>Placobranchoidea</taxon>
        <taxon>Plakobranchidae</taxon>
        <taxon>Plakobranchus</taxon>
    </lineage>
</organism>
<protein>
    <submittedName>
        <fullName evidence="9">Hemicentin-1-like</fullName>
    </submittedName>
</protein>
<dbReference type="AlphaFoldDB" id="A0AAV4A4D8"/>
<dbReference type="GO" id="GO:0030424">
    <property type="term" value="C:axon"/>
    <property type="evidence" value="ECO:0007669"/>
    <property type="project" value="TreeGrafter"/>
</dbReference>
<dbReference type="FunFam" id="2.60.40.10:FF:000032">
    <property type="entry name" value="palladin isoform X1"/>
    <property type="match status" value="1"/>
</dbReference>
<dbReference type="FunFam" id="2.60.40.10:FF:000004">
    <property type="entry name" value="DCC isoform 1"/>
    <property type="match status" value="1"/>
</dbReference>
<reference evidence="9 10" key="1">
    <citation type="journal article" date="2021" name="Elife">
        <title>Chloroplast acquisition without the gene transfer in kleptoplastic sea slugs, Plakobranchus ocellatus.</title>
        <authorList>
            <person name="Maeda T."/>
            <person name="Takahashi S."/>
            <person name="Yoshida T."/>
            <person name="Shimamura S."/>
            <person name="Takaki Y."/>
            <person name="Nagai Y."/>
            <person name="Toyoda A."/>
            <person name="Suzuki Y."/>
            <person name="Arimoto A."/>
            <person name="Ishii H."/>
            <person name="Satoh N."/>
            <person name="Nishiyama T."/>
            <person name="Hasebe M."/>
            <person name="Maruyama T."/>
            <person name="Minagawa J."/>
            <person name="Obokata J."/>
            <person name="Shigenobu S."/>
        </authorList>
    </citation>
    <scope>NUCLEOTIDE SEQUENCE [LARGE SCALE GENOMIC DNA]</scope>
</reference>
<keyword evidence="2" id="KW-0732">Signal</keyword>
<accession>A0AAV4A4D8</accession>
<name>A0AAV4A4D8_9GAST</name>
<dbReference type="Gene3D" id="2.60.40.10">
    <property type="entry name" value="Immunoglobulins"/>
    <property type="match status" value="3"/>
</dbReference>
<dbReference type="InterPro" id="IPR003599">
    <property type="entry name" value="Ig_sub"/>
</dbReference>
<dbReference type="Pfam" id="PF07679">
    <property type="entry name" value="I-set"/>
    <property type="match status" value="2"/>
</dbReference>
<evidence type="ECO:0000256" key="3">
    <source>
        <dbReference type="ARBA" id="ARBA00022737"/>
    </source>
</evidence>
<dbReference type="EMBL" id="BLXT01003298">
    <property type="protein sequence ID" value="GFO01498.1"/>
    <property type="molecule type" value="Genomic_DNA"/>
</dbReference>
<evidence type="ECO:0000256" key="5">
    <source>
        <dbReference type="ARBA" id="ARBA00023157"/>
    </source>
</evidence>
<dbReference type="SMART" id="SM00408">
    <property type="entry name" value="IGc2"/>
    <property type="match status" value="3"/>
</dbReference>
<dbReference type="Pfam" id="PF13927">
    <property type="entry name" value="Ig_3"/>
    <property type="match status" value="1"/>
</dbReference>
<evidence type="ECO:0000256" key="6">
    <source>
        <dbReference type="ARBA" id="ARBA00023180"/>
    </source>
</evidence>
<dbReference type="PROSITE" id="PS50835">
    <property type="entry name" value="IG_LIKE"/>
    <property type="match status" value="3"/>
</dbReference>
<keyword evidence="6" id="KW-0325">Glycoprotein</keyword>
<evidence type="ECO:0000313" key="10">
    <source>
        <dbReference type="Proteomes" id="UP000735302"/>
    </source>
</evidence>
<dbReference type="SUPFAM" id="SSF48726">
    <property type="entry name" value="Immunoglobulin"/>
    <property type="match status" value="3"/>
</dbReference>
<gene>
    <name evidence="9" type="ORF">PoB_002800300</name>
</gene>
<comment type="caution">
    <text evidence="9">The sequence shown here is derived from an EMBL/GenBank/DDBJ whole genome shotgun (WGS) entry which is preliminary data.</text>
</comment>
<sequence>PPVIQRSDRQFVVSVGESVTLPCTTSGNPKPRIIWTRNRRRIDDRDPRYTIRQDGGLTLETITPQDTGNYVCTAENSVGKDSQSRLVRVQVPPVFITKPTDKELTINTNFQLTCIARGVPTPAITWMLNGQPLAAAPSVNGVSTLVVRSAMKEDAGEYTCVATNPANQQSVTTSARVIVKVPPRVIVPPGDWAVRIAEKVVLDCSVGGDPPPQIIWTKNGRPVKLNDRIRKLSNGSLIIYDLTSSDAGKYKCIAINDAGTSEAQSILTVKCEY</sequence>
<evidence type="ECO:0000259" key="8">
    <source>
        <dbReference type="PROSITE" id="PS50835"/>
    </source>
</evidence>
<keyword evidence="4" id="KW-0472">Membrane</keyword>
<dbReference type="Proteomes" id="UP000735302">
    <property type="component" value="Unassembled WGS sequence"/>
</dbReference>
<evidence type="ECO:0000256" key="7">
    <source>
        <dbReference type="ARBA" id="ARBA00023319"/>
    </source>
</evidence>
<dbReference type="PANTHER" id="PTHR45080:SF8">
    <property type="entry name" value="IG-LIKE DOMAIN-CONTAINING PROTEIN"/>
    <property type="match status" value="1"/>
</dbReference>
<proteinExistence type="predicted"/>
<dbReference type="InterPro" id="IPR050958">
    <property type="entry name" value="Cell_Adh-Cytoskel_Orgn"/>
</dbReference>